<dbReference type="EMBL" id="CP064931">
    <property type="protein sequence ID" value="QPK09609.1"/>
    <property type="molecule type" value="Genomic_DNA"/>
</dbReference>
<dbReference type="GO" id="GO:0009271">
    <property type="term" value="P:phage shock"/>
    <property type="evidence" value="ECO:0007669"/>
    <property type="project" value="TreeGrafter"/>
</dbReference>
<dbReference type="GO" id="GO:0005829">
    <property type="term" value="C:cytosol"/>
    <property type="evidence" value="ECO:0007669"/>
    <property type="project" value="TreeGrafter"/>
</dbReference>
<sequence>MFLSMATTSKTPHPSLLRYMLAPDDQARQALDDTIAAYRRMTGVLTELIDDKAGANLVVLHDLAYETVREQTGLPARLVTLGLRDFAANRGVIPEPLQLPLDDKLFAIKGPSDLTIATVHGRVAVPFDVAGYFRGWESIFPAYLVADHDRYEINIGVTPNSARMEENMTNEGILSRMGRLIAGIANAAIDKAEGVNKIAVIEQAIREIDAAAEEARADLGKARAEEYRIQSRKDEIVEDMNALDEKIRLAIASHRDDLAKAGVARQIDLESQIAALDKALADVSEQLDEGQKALQAVLATRREADARLADFKRSIARHPEEALAGHSRPSPGAGAARAAAAVSRLTGVPSAENAQSSELDELDRLHREQAIEARLARFKADNR</sequence>
<evidence type="ECO:0000313" key="6">
    <source>
        <dbReference type="Proteomes" id="UP000078551"/>
    </source>
</evidence>
<keyword evidence="6" id="KW-1185">Reference proteome</keyword>
<dbReference type="PANTHER" id="PTHR31088">
    <property type="entry name" value="MEMBRANE-ASSOCIATED PROTEIN VIPP1, CHLOROPLASTIC"/>
    <property type="match status" value="1"/>
</dbReference>
<feature type="coiled-coil region" evidence="2">
    <location>
        <begin position="198"/>
        <end position="225"/>
    </location>
</feature>
<evidence type="ECO:0000313" key="7">
    <source>
        <dbReference type="Proteomes" id="UP000540266"/>
    </source>
</evidence>
<dbReference type="Proteomes" id="UP000540266">
    <property type="component" value="Chromosome"/>
</dbReference>
<gene>
    <name evidence="4" type="ORF">AMC81_CH03256</name>
    <name evidence="5" type="ORF">HER27_003295</name>
</gene>
<evidence type="ECO:0000313" key="4">
    <source>
        <dbReference type="EMBL" id="ANL86002.1"/>
    </source>
</evidence>
<evidence type="ECO:0000256" key="2">
    <source>
        <dbReference type="SAM" id="Coils"/>
    </source>
</evidence>
<dbReference type="PANTHER" id="PTHR31088:SF6">
    <property type="entry name" value="PHAGE SHOCK PROTEIN A"/>
    <property type="match status" value="1"/>
</dbReference>
<organism evidence="5 7">
    <name type="scientific">Rhizobium phaseoli</name>
    <dbReference type="NCBI Taxonomy" id="396"/>
    <lineage>
        <taxon>Bacteria</taxon>
        <taxon>Pseudomonadati</taxon>
        <taxon>Pseudomonadota</taxon>
        <taxon>Alphaproteobacteria</taxon>
        <taxon>Hyphomicrobiales</taxon>
        <taxon>Rhizobiaceae</taxon>
        <taxon>Rhizobium/Agrobacterium group</taxon>
        <taxon>Rhizobium</taxon>
    </lineage>
</organism>
<feature type="compositionally biased region" description="Low complexity" evidence="3">
    <location>
        <begin position="327"/>
        <end position="341"/>
    </location>
</feature>
<feature type="region of interest" description="Disordered" evidence="3">
    <location>
        <begin position="320"/>
        <end position="362"/>
    </location>
</feature>
<dbReference type="Proteomes" id="UP000078551">
    <property type="component" value="Chromosome"/>
</dbReference>
<dbReference type="Pfam" id="PF04012">
    <property type="entry name" value="PspA_IM30"/>
    <property type="match status" value="1"/>
</dbReference>
<evidence type="ECO:0000313" key="5">
    <source>
        <dbReference type="EMBL" id="QPK09609.1"/>
    </source>
</evidence>
<proteinExistence type="inferred from homology"/>
<accession>A0A192TDX5</accession>
<comment type="similarity">
    <text evidence="1">Belongs to the PspA/Vipp/IM30 family.</text>
</comment>
<name>A0A192TDX5_9HYPH</name>
<evidence type="ECO:0000256" key="3">
    <source>
        <dbReference type="SAM" id="MobiDB-lite"/>
    </source>
</evidence>
<dbReference type="EMBL" id="CP013568">
    <property type="protein sequence ID" value="ANL86002.1"/>
    <property type="molecule type" value="Genomic_DNA"/>
</dbReference>
<evidence type="ECO:0000256" key="1">
    <source>
        <dbReference type="ARBA" id="ARBA00043985"/>
    </source>
</evidence>
<protein>
    <submittedName>
        <fullName evidence="5">PspA/IM30 family protein</fullName>
    </submittedName>
</protein>
<dbReference type="AlphaFoldDB" id="A0A192TDX5"/>
<dbReference type="InterPro" id="IPR007157">
    <property type="entry name" value="PspA_VIPP1"/>
</dbReference>
<dbReference type="STRING" id="396.AMC85_CH03288"/>
<reference evidence="4 6" key="1">
    <citation type="submission" date="2015-11" db="EMBL/GenBank/DDBJ databases">
        <title>The limits of bacterial species coexistence and the symbiotic plasmid transference in sympatric Rhizobium populations.</title>
        <authorList>
            <person name="Perez-Carrascal O.M."/>
            <person name="VanInsberghe D."/>
            <person name="Juarez S."/>
            <person name="Polz M.F."/>
            <person name="Vinuesa P."/>
            <person name="Gonzalez V."/>
        </authorList>
    </citation>
    <scope>NUCLEOTIDE SEQUENCE [LARGE SCALE GENOMIC DNA]</scope>
    <source>
        <strain evidence="4 6">N771</strain>
    </source>
</reference>
<keyword evidence="2" id="KW-0175">Coiled coil</keyword>
<reference evidence="5 7" key="2">
    <citation type="submission" date="2020-11" db="EMBL/GenBank/DDBJ databases">
        <title>Indigenous Rhizobia Nodulating Common beans in Western Kenya.</title>
        <authorList>
            <person name="Wekesa C.S."/>
            <person name="Oelmueller R."/>
            <person name="Furch A.C."/>
        </authorList>
    </citation>
    <scope>NUCLEOTIDE SEQUENCE [LARGE SCALE GENOMIC DNA]</scope>
    <source>
        <strain evidence="7">BS3</strain>
        <strain evidence="5">S3</strain>
    </source>
</reference>